<dbReference type="GeneID" id="37200341"/>
<evidence type="ECO:0000256" key="1">
    <source>
        <dbReference type="SAM" id="MobiDB-lite"/>
    </source>
</evidence>
<evidence type="ECO:0000256" key="2">
    <source>
        <dbReference type="SAM" id="Phobius"/>
    </source>
</evidence>
<feature type="compositionally biased region" description="Low complexity" evidence="1">
    <location>
        <begin position="92"/>
        <end position="104"/>
    </location>
</feature>
<keyword evidence="2" id="KW-0472">Membrane</keyword>
<accession>A0A395HGB1</accession>
<dbReference type="EMBL" id="KZ824348">
    <property type="protein sequence ID" value="RAL06887.1"/>
    <property type="molecule type" value="Genomic_DNA"/>
</dbReference>
<feature type="compositionally biased region" description="Basic residues" evidence="1">
    <location>
        <begin position="30"/>
        <end position="45"/>
    </location>
</feature>
<dbReference type="AlphaFoldDB" id="A0A395HGB1"/>
<feature type="compositionally biased region" description="Low complexity" evidence="1">
    <location>
        <begin position="59"/>
        <end position="83"/>
    </location>
</feature>
<dbReference type="OrthoDB" id="73691at2759"/>
<proteinExistence type="predicted"/>
<evidence type="ECO:0000313" key="3">
    <source>
        <dbReference type="EMBL" id="RAL06887.1"/>
    </source>
</evidence>
<name>A0A395HGB1_ASPHC</name>
<gene>
    <name evidence="3" type="ORF">BO97DRAFT_409370</name>
</gene>
<feature type="region of interest" description="Disordered" evidence="1">
    <location>
        <begin position="30"/>
        <end position="104"/>
    </location>
</feature>
<organism evidence="3 4">
    <name type="scientific">Aspergillus homomorphus (strain CBS 101889)</name>
    <dbReference type="NCBI Taxonomy" id="1450537"/>
    <lineage>
        <taxon>Eukaryota</taxon>
        <taxon>Fungi</taxon>
        <taxon>Dikarya</taxon>
        <taxon>Ascomycota</taxon>
        <taxon>Pezizomycotina</taxon>
        <taxon>Eurotiomycetes</taxon>
        <taxon>Eurotiomycetidae</taxon>
        <taxon>Eurotiales</taxon>
        <taxon>Aspergillaceae</taxon>
        <taxon>Aspergillus</taxon>
        <taxon>Aspergillus subgen. Circumdati</taxon>
    </lineage>
</organism>
<feature type="transmembrane region" description="Helical" evidence="2">
    <location>
        <begin position="219"/>
        <end position="240"/>
    </location>
</feature>
<dbReference type="VEuPathDB" id="FungiDB:BO97DRAFT_409370"/>
<dbReference type="RefSeq" id="XP_025546041.1">
    <property type="nucleotide sequence ID" value="XM_025696052.1"/>
</dbReference>
<keyword evidence="4" id="KW-1185">Reference proteome</keyword>
<sequence length="405" mass="44467">MPATLSGPRARVLLLRSPPTSLTSLNLLRHHHHHHQQKQLNKHHFSTTSTALKTHTRRPSPQSANSPPPSLSSTATTTTFPTDINPPPSTRPADLSLPSALAPSASPADKLKRYIAIGRAYASFYKTGLKNVYHNYRAALPLRRALGLPAYLPTSPSAAVIRPRMVTGNSSANNKTAAATTTMKSATAISDSSNKAAEAVISRSTFHLLHRSAYDIRRMIPFTLILIVCGEMTPLAVLALGNAVTPRTCRVPKQLEKERGKRVQRKKMALLAPGSVTPPEVGSDAEMSAMLELVRRSAVDGDKDAVGRACALFGLAKSHQHPAWAVQLVYRARLQRYLDYLELDDEMIRRGGGVQAMEAAEVRCAVEERGGVGVGSPDLGKDGWQVEREERRWLEKWLQRREKRN</sequence>
<reference evidence="3 4" key="1">
    <citation type="submission" date="2018-02" db="EMBL/GenBank/DDBJ databases">
        <title>The genomes of Aspergillus section Nigri reveals drivers in fungal speciation.</title>
        <authorList>
            <consortium name="DOE Joint Genome Institute"/>
            <person name="Vesth T.C."/>
            <person name="Nybo J."/>
            <person name="Theobald S."/>
            <person name="Brandl J."/>
            <person name="Frisvad J.C."/>
            <person name="Nielsen K.F."/>
            <person name="Lyhne E.K."/>
            <person name="Kogle M.E."/>
            <person name="Kuo A."/>
            <person name="Riley R."/>
            <person name="Clum A."/>
            <person name="Nolan M."/>
            <person name="Lipzen A."/>
            <person name="Salamov A."/>
            <person name="Henrissat B."/>
            <person name="Wiebenga A."/>
            <person name="De vries R.P."/>
            <person name="Grigoriev I.V."/>
            <person name="Mortensen U.H."/>
            <person name="Andersen M.R."/>
            <person name="Baker S.E."/>
        </authorList>
    </citation>
    <scope>NUCLEOTIDE SEQUENCE [LARGE SCALE GENOMIC DNA]</scope>
    <source>
        <strain evidence="3 4">CBS 101889</strain>
    </source>
</reference>
<protein>
    <submittedName>
        <fullName evidence="3">Uncharacterized protein</fullName>
    </submittedName>
</protein>
<evidence type="ECO:0000313" key="4">
    <source>
        <dbReference type="Proteomes" id="UP000248961"/>
    </source>
</evidence>
<dbReference type="Proteomes" id="UP000248961">
    <property type="component" value="Unassembled WGS sequence"/>
</dbReference>
<keyword evidence="2" id="KW-1133">Transmembrane helix</keyword>
<keyword evidence="2" id="KW-0812">Transmembrane</keyword>